<dbReference type="OrthoDB" id="1431247at2759"/>
<evidence type="ECO:0000259" key="8">
    <source>
        <dbReference type="PROSITE" id="PS01031"/>
    </source>
</evidence>
<dbReference type="PANTHER" id="PTHR43670:SF114">
    <property type="entry name" value="OS05G0592000 PROTEIN"/>
    <property type="match status" value="1"/>
</dbReference>
<dbReference type="KEGG" id="soe:110774798"/>
<keyword evidence="9" id="KW-1185">Reference proteome</keyword>
<organism evidence="9 10">
    <name type="scientific">Spinacia oleracea</name>
    <name type="common">Spinach</name>
    <dbReference type="NCBI Taxonomy" id="3562"/>
    <lineage>
        <taxon>Eukaryota</taxon>
        <taxon>Viridiplantae</taxon>
        <taxon>Streptophyta</taxon>
        <taxon>Embryophyta</taxon>
        <taxon>Tracheophyta</taxon>
        <taxon>Spermatophyta</taxon>
        <taxon>Magnoliopsida</taxon>
        <taxon>eudicotyledons</taxon>
        <taxon>Gunneridae</taxon>
        <taxon>Pentapetalae</taxon>
        <taxon>Caryophyllales</taxon>
        <taxon>Chenopodiaceae</taxon>
        <taxon>Chenopodioideae</taxon>
        <taxon>Anserineae</taxon>
        <taxon>Spinacia</taxon>
    </lineage>
</organism>
<dbReference type="GO" id="GO:0005886">
    <property type="term" value="C:plasma membrane"/>
    <property type="evidence" value="ECO:0007669"/>
    <property type="project" value="UniProtKB-SubCell"/>
</dbReference>
<evidence type="ECO:0000256" key="1">
    <source>
        <dbReference type="ARBA" id="ARBA00004162"/>
    </source>
</evidence>
<feature type="compositionally biased region" description="Polar residues" evidence="6">
    <location>
        <begin position="116"/>
        <end position="139"/>
    </location>
</feature>
<feature type="domain" description="SHSP" evidence="8">
    <location>
        <begin position="23"/>
        <end position="127"/>
    </location>
</feature>
<dbReference type="CDD" id="cd06464">
    <property type="entry name" value="ACD_sHsps-like"/>
    <property type="match status" value="1"/>
</dbReference>
<dbReference type="GeneID" id="110774798"/>
<protein>
    <submittedName>
        <fullName evidence="10">Protein RESTRICTED TEV MOVEMENT 2</fullName>
    </submittedName>
</protein>
<feature type="transmembrane region" description="Helical" evidence="7">
    <location>
        <begin position="285"/>
        <end position="305"/>
    </location>
</feature>
<proteinExistence type="inferred from homology"/>
<comment type="subcellular location">
    <subcellularLocation>
        <location evidence="1">Cell membrane</location>
        <topology evidence="1">Single-pass membrane protein</topology>
    </subcellularLocation>
</comment>
<keyword evidence="2" id="KW-1003">Cell membrane</keyword>
<dbReference type="InterPro" id="IPR008978">
    <property type="entry name" value="HSP20-like_chaperone"/>
</dbReference>
<feature type="region of interest" description="Disordered" evidence="6">
    <location>
        <begin position="201"/>
        <end position="253"/>
    </location>
</feature>
<evidence type="ECO:0000313" key="9">
    <source>
        <dbReference type="Proteomes" id="UP000813463"/>
    </source>
</evidence>
<evidence type="ECO:0000256" key="4">
    <source>
        <dbReference type="PROSITE-ProRule" id="PRU00285"/>
    </source>
</evidence>
<evidence type="ECO:0000256" key="2">
    <source>
        <dbReference type="ARBA" id="ARBA00022475"/>
    </source>
</evidence>
<dbReference type="Proteomes" id="UP000813463">
    <property type="component" value="Chromosome 4"/>
</dbReference>
<dbReference type="AlphaFoldDB" id="A0A9R0JGP8"/>
<dbReference type="RefSeq" id="XP_021835076.1">
    <property type="nucleotide sequence ID" value="XM_021979384.2"/>
</dbReference>
<reference evidence="10" key="2">
    <citation type="submission" date="2025-08" db="UniProtKB">
        <authorList>
            <consortium name="RefSeq"/>
        </authorList>
    </citation>
    <scope>IDENTIFICATION</scope>
    <source>
        <tissue evidence="10">Leaf</tissue>
    </source>
</reference>
<gene>
    <name evidence="10" type="primary">LOC110774798</name>
</gene>
<evidence type="ECO:0000313" key="10">
    <source>
        <dbReference type="RefSeq" id="XP_021835076.1"/>
    </source>
</evidence>
<name>A0A9R0JGP8_SPIOL</name>
<comment type="similarity">
    <text evidence="4 5">Belongs to the small heat shock protein (HSP20) family.</text>
</comment>
<keyword evidence="7" id="KW-0812">Transmembrane</keyword>
<dbReference type="GO" id="GO:0034605">
    <property type="term" value="P:cellular response to heat"/>
    <property type="evidence" value="ECO:0000318"/>
    <property type="project" value="GO_Central"/>
</dbReference>
<feature type="compositionally biased region" description="Polar residues" evidence="6">
    <location>
        <begin position="236"/>
        <end position="245"/>
    </location>
</feature>
<dbReference type="GO" id="GO:0006952">
    <property type="term" value="P:defense response"/>
    <property type="evidence" value="ECO:0007669"/>
    <property type="project" value="UniProtKB-KW"/>
</dbReference>
<dbReference type="PANTHER" id="PTHR43670">
    <property type="entry name" value="HEAT SHOCK PROTEIN 26"/>
    <property type="match status" value="1"/>
</dbReference>
<dbReference type="Pfam" id="PF00011">
    <property type="entry name" value="HSP20"/>
    <property type="match status" value="1"/>
</dbReference>
<dbReference type="InterPro" id="IPR002068">
    <property type="entry name" value="A-crystallin/Hsp20_dom"/>
</dbReference>
<keyword evidence="7" id="KW-1133">Transmembrane helix</keyword>
<evidence type="ECO:0000256" key="5">
    <source>
        <dbReference type="RuleBase" id="RU003616"/>
    </source>
</evidence>
<evidence type="ECO:0000256" key="3">
    <source>
        <dbReference type="ARBA" id="ARBA00022821"/>
    </source>
</evidence>
<feature type="compositionally biased region" description="Basic and acidic residues" evidence="6">
    <location>
        <begin position="143"/>
        <end position="156"/>
    </location>
</feature>
<dbReference type="PROSITE" id="PS01031">
    <property type="entry name" value="SHSP"/>
    <property type="match status" value="1"/>
</dbReference>
<dbReference type="SUPFAM" id="SSF49764">
    <property type="entry name" value="HSP20-like chaperones"/>
    <property type="match status" value="1"/>
</dbReference>
<evidence type="ECO:0000256" key="6">
    <source>
        <dbReference type="SAM" id="MobiDB-lite"/>
    </source>
</evidence>
<evidence type="ECO:0000256" key="7">
    <source>
        <dbReference type="SAM" id="Phobius"/>
    </source>
</evidence>
<dbReference type="Gene3D" id="2.60.40.790">
    <property type="match status" value="1"/>
</dbReference>
<keyword evidence="7" id="KW-0472">Membrane</keyword>
<sequence length="313" mass="35338">MSMRPRGAAVVAGRRPGRSGILPVYEDFKPTFEWKHEQGASILLYHLPGFAKEQIRIIAESRGILRVRGERLVTSNKWSRFQEEVVVPEECNMSEIGAKFEGGILRITMPKKNPIEQQSNTTTLHEEPPTSSDVTTPNVVKQPKSEQEAKLQDEMASKPQAQTRSNYPYPPFPVFRKRDNKPELQQIANVIPPPPLIDFKPSQNNLDNKQVPHHAKEKFTEDHNDILDSNKRGESKGTTQTSRIKQNQDHEMYDDALGESDKTSKFGGDHNTRLMKTQFNEDGQLLMNMGAAVLVIVALGTYISYSFGFGDSF</sequence>
<reference evidence="9" key="1">
    <citation type="journal article" date="2021" name="Nat. Commun.">
        <title>Genomic analyses provide insights into spinach domestication and the genetic basis of agronomic traits.</title>
        <authorList>
            <person name="Cai X."/>
            <person name="Sun X."/>
            <person name="Xu C."/>
            <person name="Sun H."/>
            <person name="Wang X."/>
            <person name="Ge C."/>
            <person name="Zhang Z."/>
            <person name="Wang Q."/>
            <person name="Fei Z."/>
            <person name="Jiao C."/>
            <person name="Wang Q."/>
        </authorList>
    </citation>
    <scope>NUCLEOTIDE SEQUENCE [LARGE SCALE GENOMIC DNA]</scope>
    <source>
        <strain evidence="9">cv. Varoflay</strain>
    </source>
</reference>
<accession>A0A9R0JGP8</accession>
<feature type="compositionally biased region" description="Basic and acidic residues" evidence="6">
    <location>
        <begin position="217"/>
        <end position="235"/>
    </location>
</feature>
<keyword evidence="3" id="KW-0611">Plant defense</keyword>
<feature type="region of interest" description="Disordered" evidence="6">
    <location>
        <begin position="116"/>
        <end position="170"/>
    </location>
</feature>